<reference evidence="6" key="1">
    <citation type="submission" date="2025-08" db="UniProtKB">
        <authorList>
            <consortium name="Ensembl"/>
        </authorList>
    </citation>
    <scope>IDENTIFICATION</scope>
</reference>
<keyword evidence="7" id="KW-1185">Reference proteome</keyword>
<evidence type="ECO:0000256" key="5">
    <source>
        <dbReference type="ARBA" id="ARBA00046747"/>
    </source>
</evidence>
<dbReference type="Ensembl" id="ENSPLOT00000015105.1">
    <property type="protein sequence ID" value="ENSPLOP00000013621.1"/>
    <property type="gene ID" value="ENSPLOG00000009920.1"/>
</dbReference>
<dbReference type="GO" id="GO:0006412">
    <property type="term" value="P:translation"/>
    <property type="evidence" value="ECO:0007669"/>
    <property type="project" value="InterPro"/>
</dbReference>
<dbReference type="SMART" id="SM01413">
    <property type="entry name" value="Ribosomal_S19e"/>
    <property type="match status" value="1"/>
</dbReference>
<evidence type="ECO:0000256" key="2">
    <source>
        <dbReference type="ARBA" id="ARBA00022980"/>
    </source>
</evidence>
<comment type="function">
    <text evidence="4">Component of the small ribosomal subunit. The ribosome is a large ribonucleoprotein complex responsible for the synthesis of proteins in the cell. Required for pre-rRNA processing and maturation of 40S ribosomal subunits. Part of the small subunit (SSU) processome, first precursor of the small eukaryotic ribosomal subunit. During the assembly of the SSU processome in the nucleolus, many ribosome biogenesis factors, an RNA chaperone and ribosomal proteins associate with the nascent pre-rRNA and work in concert to generate RNA folding, modifications, rearrangements and cleavage as well as targeted degradation of pre-ribosomal RNA by the RNA exosome.</text>
</comment>
<dbReference type="Proteomes" id="UP000694399">
    <property type="component" value="Unassembled WGS sequence"/>
</dbReference>
<name>A0A8C8X702_PANLE</name>
<accession>A0A8C8X702</accession>
<dbReference type="PANTHER" id="PTHR11710:SF0">
    <property type="entry name" value="40S RIBOSOMAL PROTEIN S19"/>
    <property type="match status" value="1"/>
</dbReference>
<comment type="similarity">
    <text evidence="1">Belongs to the eukaryotic ribosomal protein eS19 family.</text>
</comment>
<organism evidence="6 7">
    <name type="scientific">Panthera leo</name>
    <name type="common">Lion</name>
    <dbReference type="NCBI Taxonomy" id="9689"/>
    <lineage>
        <taxon>Eukaryota</taxon>
        <taxon>Metazoa</taxon>
        <taxon>Chordata</taxon>
        <taxon>Craniata</taxon>
        <taxon>Vertebrata</taxon>
        <taxon>Euteleostomi</taxon>
        <taxon>Mammalia</taxon>
        <taxon>Eutheria</taxon>
        <taxon>Laurasiatheria</taxon>
        <taxon>Carnivora</taxon>
        <taxon>Feliformia</taxon>
        <taxon>Felidae</taxon>
        <taxon>Pantherinae</taxon>
        <taxon>Panthera</taxon>
    </lineage>
</organism>
<keyword evidence="3" id="KW-0687">Ribonucleoprotein</keyword>
<sequence length="88" mass="10095">MTKIYRGHQRSGVMPSHFNRGSKSVACRVLQALEGHKMVERDQDGGCKLTPQGQRDVDRMQDRWQLPTRSIKIYAVLINCLIWGKRGV</sequence>
<evidence type="ECO:0000313" key="6">
    <source>
        <dbReference type="Ensembl" id="ENSPLOP00000013621.1"/>
    </source>
</evidence>
<dbReference type="PANTHER" id="PTHR11710">
    <property type="entry name" value="40S RIBOSOMAL PROTEIN S19"/>
    <property type="match status" value="1"/>
</dbReference>
<comment type="subunit">
    <text evidence="5">Component of the small ribosomal subunit. Part of the small subunit (SSU) processome, composed of more than 70 proteins and the RNA chaperone small nucleolar RNA (snoRNA) U3. Interacts with RPS19BP1; the interaction is direct and mediates the integration of RPS19 in state post-A1. Interacts with RPS19BP1.</text>
</comment>
<dbReference type="GO" id="GO:0000028">
    <property type="term" value="P:ribosomal small subunit assembly"/>
    <property type="evidence" value="ECO:0007669"/>
    <property type="project" value="TreeGrafter"/>
</dbReference>
<dbReference type="SUPFAM" id="SSF46785">
    <property type="entry name" value="Winged helix' DNA-binding domain"/>
    <property type="match status" value="1"/>
</dbReference>
<protein>
    <recommendedName>
        <fullName evidence="8">40S ribosomal protein S19</fullName>
    </recommendedName>
</protein>
<keyword evidence="2" id="KW-0689">Ribosomal protein</keyword>
<dbReference type="Gene3D" id="1.10.10.10">
    <property type="entry name" value="Winged helix-like DNA-binding domain superfamily/Winged helix DNA-binding domain"/>
    <property type="match status" value="1"/>
</dbReference>
<evidence type="ECO:0000256" key="3">
    <source>
        <dbReference type="ARBA" id="ARBA00023274"/>
    </source>
</evidence>
<dbReference type="GO" id="GO:0022627">
    <property type="term" value="C:cytosolic small ribosomal subunit"/>
    <property type="evidence" value="ECO:0007669"/>
    <property type="project" value="TreeGrafter"/>
</dbReference>
<dbReference type="GO" id="GO:0003723">
    <property type="term" value="F:RNA binding"/>
    <property type="evidence" value="ECO:0007669"/>
    <property type="project" value="TreeGrafter"/>
</dbReference>
<evidence type="ECO:0008006" key="8">
    <source>
        <dbReference type="Google" id="ProtNLM"/>
    </source>
</evidence>
<dbReference type="GO" id="GO:0003735">
    <property type="term" value="F:structural constituent of ribosome"/>
    <property type="evidence" value="ECO:0007669"/>
    <property type="project" value="InterPro"/>
</dbReference>
<dbReference type="InterPro" id="IPR036390">
    <property type="entry name" value="WH_DNA-bd_sf"/>
</dbReference>
<dbReference type="GeneTree" id="ENSGT00390000013102"/>
<reference evidence="6" key="2">
    <citation type="submission" date="2025-09" db="UniProtKB">
        <authorList>
            <consortium name="Ensembl"/>
        </authorList>
    </citation>
    <scope>IDENTIFICATION</scope>
</reference>
<evidence type="ECO:0000256" key="1">
    <source>
        <dbReference type="ARBA" id="ARBA00010014"/>
    </source>
</evidence>
<proteinExistence type="inferred from homology"/>
<dbReference type="InterPro" id="IPR036388">
    <property type="entry name" value="WH-like_DNA-bd_sf"/>
</dbReference>
<evidence type="ECO:0000313" key="7">
    <source>
        <dbReference type="Proteomes" id="UP000694399"/>
    </source>
</evidence>
<dbReference type="Pfam" id="PF01090">
    <property type="entry name" value="Ribosomal_S19e"/>
    <property type="match status" value="1"/>
</dbReference>
<evidence type="ECO:0000256" key="4">
    <source>
        <dbReference type="ARBA" id="ARBA00045524"/>
    </source>
</evidence>
<dbReference type="AlphaFoldDB" id="A0A8C8X702"/>
<dbReference type="InterPro" id="IPR001266">
    <property type="entry name" value="Ribosomal_eS19"/>
</dbReference>